<dbReference type="Pfam" id="PF20656">
    <property type="entry name" value="MS_N"/>
    <property type="match status" value="1"/>
</dbReference>
<evidence type="ECO:0000256" key="2">
    <source>
        <dbReference type="ARBA" id="ARBA00006394"/>
    </source>
</evidence>
<comment type="pathway">
    <text evidence="1 9">Carbohydrate metabolism; glyoxylate cycle; (S)-malate from isocitrate: step 2/2.</text>
</comment>
<keyword evidence="6 9" id="KW-0808">Transferase</keyword>
<dbReference type="CDD" id="cd00727">
    <property type="entry name" value="malate_synt_A"/>
    <property type="match status" value="1"/>
</dbReference>
<dbReference type="SUPFAM" id="SSF51645">
    <property type="entry name" value="Malate synthase G"/>
    <property type="match status" value="1"/>
</dbReference>
<evidence type="ECO:0000256" key="5">
    <source>
        <dbReference type="ARBA" id="ARBA00022532"/>
    </source>
</evidence>
<evidence type="ECO:0000256" key="8">
    <source>
        <dbReference type="PIRSR" id="PIRSR001363-1"/>
    </source>
</evidence>
<dbReference type="NCBIfam" id="TIGR01344">
    <property type="entry name" value="malate_syn_A"/>
    <property type="match status" value="1"/>
</dbReference>
<feature type="domain" description="Malate synthase N-terminal" evidence="11">
    <location>
        <begin position="7"/>
        <end position="68"/>
    </location>
</feature>
<dbReference type="InterPro" id="IPR006252">
    <property type="entry name" value="Malate_synthA"/>
</dbReference>
<dbReference type="GO" id="GO:0004474">
    <property type="term" value="F:malate synthase activity"/>
    <property type="evidence" value="ECO:0007669"/>
    <property type="project" value="UniProtKB-EC"/>
</dbReference>
<evidence type="ECO:0000256" key="1">
    <source>
        <dbReference type="ARBA" id="ARBA00004757"/>
    </source>
</evidence>
<reference evidence="13" key="1">
    <citation type="journal article" date="2020" name="bioRxiv">
        <title>Comparative genomics of Chlamydomonas.</title>
        <authorList>
            <person name="Craig R.J."/>
            <person name="Hasan A.R."/>
            <person name="Ness R.W."/>
            <person name="Keightley P.D."/>
        </authorList>
    </citation>
    <scope>NUCLEOTIDE SEQUENCE</scope>
    <source>
        <strain evidence="13">CCAP 11/70</strain>
    </source>
</reference>
<dbReference type="GO" id="GO:0006099">
    <property type="term" value="P:tricarboxylic acid cycle"/>
    <property type="evidence" value="ECO:0007669"/>
    <property type="project" value="UniProtKB-KW"/>
</dbReference>
<comment type="similarity">
    <text evidence="2 9">Belongs to the malate synthase family.</text>
</comment>
<organism evidence="13 14">
    <name type="scientific">Edaphochlamys debaryana</name>
    <dbReference type="NCBI Taxonomy" id="47281"/>
    <lineage>
        <taxon>Eukaryota</taxon>
        <taxon>Viridiplantae</taxon>
        <taxon>Chlorophyta</taxon>
        <taxon>core chlorophytes</taxon>
        <taxon>Chlorophyceae</taxon>
        <taxon>CS clade</taxon>
        <taxon>Chlamydomonadales</taxon>
        <taxon>Chlamydomonadales incertae sedis</taxon>
        <taxon>Edaphochlamys</taxon>
    </lineage>
</organism>
<dbReference type="OrthoDB" id="504432at2759"/>
<feature type="active site" description="Proton acceptor" evidence="8">
    <location>
        <position position="166"/>
    </location>
</feature>
<proteinExistence type="inferred from homology"/>
<dbReference type="InterPro" id="IPR048355">
    <property type="entry name" value="MS_C"/>
</dbReference>
<dbReference type="FunFam" id="3.20.20.360:FF:000001">
    <property type="entry name" value="Malate synthase"/>
    <property type="match status" value="1"/>
</dbReference>
<dbReference type="AlphaFoldDB" id="A0A835Y3P9"/>
<dbReference type="UniPathway" id="UPA00703">
    <property type="reaction ID" value="UER00720"/>
</dbReference>
<evidence type="ECO:0000256" key="7">
    <source>
        <dbReference type="ARBA" id="ARBA00047918"/>
    </source>
</evidence>
<dbReference type="PANTHER" id="PTHR42902:SF1">
    <property type="entry name" value="MALATE SYNTHASE 1-RELATED"/>
    <property type="match status" value="1"/>
</dbReference>
<evidence type="ECO:0000259" key="10">
    <source>
        <dbReference type="Pfam" id="PF01274"/>
    </source>
</evidence>
<evidence type="ECO:0000256" key="9">
    <source>
        <dbReference type="RuleBase" id="RU000555"/>
    </source>
</evidence>
<evidence type="ECO:0000256" key="6">
    <source>
        <dbReference type="ARBA" id="ARBA00022679"/>
    </source>
</evidence>
<evidence type="ECO:0000256" key="3">
    <source>
        <dbReference type="ARBA" id="ARBA00012636"/>
    </source>
</evidence>
<dbReference type="Gene3D" id="3.20.20.360">
    <property type="entry name" value="Malate synthase, domain 3"/>
    <property type="match status" value="1"/>
</dbReference>
<dbReference type="Proteomes" id="UP000612055">
    <property type="component" value="Unassembled WGS sequence"/>
</dbReference>
<keyword evidence="5 9" id="KW-0816">Tricarboxylic acid cycle</keyword>
<dbReference type="InterPro" id="IPR046363">
    <property type="entry name" value="MS_N_TIM-barrel_dom"/>
</dbReference>
<evidence type="ECO:0000256" key="4">
    <source>
        <dbReference type="ARBA" id="ARBA00022435"/>
    </source>
</evidence>
<dbReference type="PANTHER" id="PTHR42902">
    <property type="entry name" value="MALATE SYNTHASE"/>
    <property type="match status" value="1"/>
</dbReference>
<evidence type="ECO:0000313" key="14">
    <source>
        <dbReference type="Proteomes" id="UP000612055"/>
    </source>
</evidence>
<feature type="domain" description="Malate synthase TIM barrel" evidence="10">
    <location>
        <begin position="162"/>
        <end position="406"/>
    </location>
</feature>
<dbReference type="InterPro" id="IPR011076">
    <property type="entry name" value="Malate_synth_sf"/>
</dbReference>
<dbReference type="Gene3D" id="1.20.1220.12">
    <property type="entry name" value="Malate synthase, domain III"/>
    <property type="match status" value="1"/>
</dbReference>
<dbReference type="GO" id="GO:0005737">
    <property type="term" value="C:cytoplasm"/>
    <property type="evidence" value="ECO:0007669"/>
    <property type="project" value="TreeGrafter"/>
</dbReference>
<feature type="domain" description="Malate synthase C-terminal" evidence="12">
    <location>
        <begin position="418"/>
        <end position="537"/>
    </location>
</feature>
<keyword evidence="4 9" id="KW-0329">Glyoxylate bypass</keyword>
<comment type="caution">
    <text evidence="13">The sequence shown here is derived from an EMBL/GenBank/DDBJ whole genome shotgun (WGS) entry which is preliminary data.</text>
</comment>
<accession>A0A835Y3P9</accession>
<dbReference type="PROSITE" id="PS00510">
    <property type="entry name" value="MALATE_SYNTHASE"/>
    <property type="match status" value="1"/>
</dbReference>
<protein>
    <recommendedName>
        <fullName evidence="3 9">Malate synthase</fullName>
        <ecNumber evidence="3 9">2.3.3.9</ecNumber>
    </recommendedName>
</protein>
<name>A0A835Y3P9_9CHLO</name>
<comment type="catalytic activity">
    <reaction evidence="7 9">
        <text>glyoxylate + acetyl-CoA + H2O = (S)-malate + CoA + H(+)</text>
        <dbReference type="Rhea" id="RHEA:18181"/>
        <dbReference type="ChEBI" id="CHEBI:15377"/>
        <dbReference type="ChEBI" id="CHEBI:15378"/>
        <dbReference type="ChEBI" id="CHEBI:15589"/>
        <dbReference type="ChEBI" id="CHEBI:36655"/>
        <dbReference type="ChEBI" id="CHEBI:57287"/>
        <dbReference type="ChEBI" id="CHEBI:57288"/>
        <dbReference type="EC" id="2.3.3.9"/>
    </reaction>
</comment>
<dbReference type="InterPro" id="IPR019830">
    <property type="entry name" value="Malate_synthase_CS"/>
</dbReference>
<dbReference type="PIRSF" id="PIRSF001363">
    <property type="entry name" value="Malate_synth"/>
    <property type="match status" value="1"/>
</dbReference>
<dbReference type="InterPro" id="IPR001465">
    <property type="entry name" value="Malate_synthase_TIM"/>
</dbReference>
<dbReference type="Pfam" id="PF20659">
    <property type="entry name" value="MS_C"/>
    <property type="match status" value="1"/>
</dbReference>
<dbReference type="EC" id="2.3.3.9" evidence="3 9"/>
<gene>
    <name evidence="13" type="ORF">HYH03_006617</name>
</gene>
<dbReference type="GO" id="GO:0006097">
    <property type="term" value="P:glyoxylate cycle"/>
    <property type="evidence" value="ECO:0007669"/>
    <property type="project" value="UniProtKB-UniPathway"/>
</dbReference>
<evidence type="ECO:0000313" key="13">
    <source>
        <dbReference type="EMBL" id="KAG2495348.1"/>
    </source>
</evidence>
<feature type="active site" description="Proton donor" evidence="8">
    <location>
        <position position="452"/>
    </location>
</feature>
<dbReference type="InterPro" id="IPR048356">
    <property type="entry name" value="MS_N"/>
</dbReference>
<dbReference type="FunFam" id="1.20.1220.12:FF:000001">
    <property type="entry name" value="Malate synthase"/>
    <property type="match status" value="1"/>
</dbReference>
<evidence type="ECO:0000259" key="12">
    <source>
        <dbReference type="Pfam" id="PF20659"/>
    </source>
</evidence>
<dbReference type="EMBL" id="JAEHOE010000025">
    <property type="protein sequence ID" value="KAG2495348.1"/>
    <property type="molecule type" value="Genomic_DNA"/>
</dbReference>
<dbReference type="InterPro" id="IPR044856">
    <property type="entry name" value="Malate_synth_C_sf"/>
</dbReference>
<keyword evidence="14" id="KW-1185">Reference proteome</keyword>
<sequence>MVQTVPGVTILAPVSQQHAEILSAEALSFVALLHRIYNPRRKALLKRRDDRQKELDAGKLPDFLPETAAVRADPGWKCAPPAPGLVDRRVEITGPVDRKMVINALNSGATQFMADFEDSHAPTWANNLDGQVNMRDAVRRSISYTGPNGKSYKLRDDGKLATLLVRPRGWHMQESHLLIDGEPCSASLFDFGLYFFHNARASLAVGEGPYFYLPKMESHLEARLWNDVFNTAQDCLRIPRGTVRATVLIETLLASFEMEEILYELRDHSAGLNCGRWDYIFSFIKKLRNHPQFVLPERGAVTMTSPFMDAYVRLLIKTCHKRGVHAMGGMAAQIPIKNDPAANTAAMAKVRADKEREVTAGHDGTWVAHPDLVLIALEIFNKHMPQPNQLHVRREDVQVTQADLLNLQGGRFLAEGGITEKGLRDNIYIGLAYMEAWLRGSGCVPIHNLMEDAATAEISRSMLWQWVRHGAKTRDGKTVTAPWVQQLLREELDGLRAKMGPEAYARSKYDLAAQLFESTCLGGPYSDFLTLLCYDHIVAKPAARM</sequence>
<dbReference type="Pfam" id="PF01274">
    <property type="entry name" value="MS_TIM-barrel"/>
    <property type="match status" value="1"/>
</dbReference>
<evidence type="ECO:0000259" key="11">
    <source>
        <dbReference type="Pfam" id="PF20656"/>
    </source>
</evidence>